<feature type="domain" description="KIB1-4 beta-propeller" evidence="2">
    <location>
        <begin position="72"/>
        <end position="356"/>
    </location>
</feature>
<gene>
    <name evidence="3" type="ORF">HRI_004810500</name>
</gene>
<accession>A0A9W7JEM0</accession>
<protein>
    <recommendedName>
        <fullName evidence="5">DUF295 domain-containing protein</fullName>
    </recommendedName>
</protein>
<dbReference type="EMBL" id="BSYR01000061">
    <property type="protein sequence ID" value="GMJ11413.1"/>
    <property type="molecule type" value="Genomic_DNA"/>
</dbReference>
<dbReference type="InterPro" id="IPR005174">
    <property type="entry name" value="KIB1-4_b-propeller"/>
</dbReference>
<organism evidence="3 4">
    <name type="scientific">Hibiscus trionum</name>
    <name type="common">Flower of an hour</name>
    <dbReference type="NCBI Taxonomy" id="183268"/>
    <lineage>
        <taxon>Eukaryota</taxon>
        <taxon>Viridiplantae</taxon>
        <taxon>Streptophyta</taxon>
        <taxon>Embryophyta</taxon>
        <taxon>Tracheophyta</taxon>
        <taxon>Spermatophyta</taxon>
        <taxon>Magnoliopsida</taxon>
        <taxon>eudicotyledons</taxon>
        <taxon>Gunneridae</taxon>
        <taxon>Pentapetalae</taxon>
        <taxon>rosids</taxon>
        <taxon>malvids</taxon>
        <taxon>Malvales</taxon>
        <taxon>Malvaceae</taxon>
        <taxon>Malvoideae</taxon>
        <taxon>Hibiscus</taxon>
    </lineage>
</organism>
<keyword evidence="4" id="KW-1185">Reference proteome</keyword>
<comment type="caution">
    <text evidence="3">The sequence shown here is derived from an EMBL/GenBank/DDBJ whole genome shotgun (WGS) entry which is preliminary data.</text>
</comment>
<evidence type="ECO:0000313" key="3">
    <source>
        <dbReference type="EMBL" id="GMJ11413.1"/>
    </source>
</evidence>
<sequence length="394" mass="45519">MTSEDWKYLPELCLLMILEKIDVPISQVQFSVVSKHWHSVFNTFLDYKRRSSTSRIPLLLIPSKKSSTKGKLYSLQAKSKVCEIELPKLHTWRYCGSCYGWLATVNESKVITLSNPFKNVSSITLPRLDTEDFDLEEYSFTIPKVVLSDDPLLYPDSYVVIVIYAPNEQLAVHKSGQKDWIYIDRDEFSEFNFSDIIFHKSFVYAVGTWNNLLSFDVNGIGENETSNSPKLNVLLKNELIGNNYSDGAYLVKSSMGNLYSIHKHVDFEEMEEYDNAHSTKRFDVFKLILDEENGKLLEKKEVNHIDGDIVFVGDNKTLAVSALDFPQGQPDSIYFTDDYFYMNSYKPFGPRDIGIFHLKDKSFGKYYQFKPSHRDLPPYIWILPPVDFKPTLSN</sequence>
<name>A0A9W7JEM0_HIBTR</name>
<dbReference type="Pfam" id="PF00646">
    <property type="entry name" value="F-box"/>
    <property type="match status" value="1"/>
</dbReference>
<dbReference type="SUPFAM" id="SSF81383">
    <property type="entry name" value="F-box domain"/>
    <property type="match status" value="1"/>
</dbReference>
<dbReference type="AlphaFoldDB" id="A0A9W7JEM0"/>
<evidence type="ECO:0000259" key="1">
    <source>
        <dbReference type="Pfam" id="PF00646"/>
    </source>
</evidence>
<dbReference type="OrthoDB" id="1519185at2759"/>
<dbReference type="Pfam" id="PF03478">
    <property type="entry name" value="Beta-prop_KIB1-4"/>
    <property type="match status" value="1"/>
</dbReference>
<proteinExistence type="predicted"/>
<dbReference type="PANTHER" id="PTHR44259">
    <property type="entry name" value="OS07G0183000 PROTEIN-RELATED"/>
    <property type="match status" value="1"/>
</dbReference>
<dbReference type="InterPro" id="IPR001810">
    <property type="entry name" value="F-box_dom"/>
</dbReference>
<dbReference type="PANTHER" id="PTHR44259:SF93">
    <property type="entry name" value="PROTEIN, PUTATIVE (DUF295)-RELATED"/>
    <property type="match status" value="1"/>
</dbReference>
<evidence type="ECO:0000313" key="4">
    <source>
        <dbReference type="Proteomes" id="UP001165190"/>
    </source>
</evidence>
<evidence type="ECO:0000259" key="2">
    <source>
        <dbReference type="Pfam" id="PF03478"/>
    </source>
</evidence>
<dbReference type="Proteomes" id="UP001165190">
    <property type="component" value="Unassembled WGS sequence"/>
</dbReference>
<dbReference type="InterPro" id="IPR036047">
    <property type="entry name" value="F-box-like_dom_sf"/>
</dbReference>
<dbReference type="InterPro" id="IPR050942">
    <property type="entry name" value="F-box_BR-signaling"/>
</dbReference>
<evidence type="ECO:0008006" key="5">
    <source>
        <dbReference type="Google" id="ProtNLM"/>
    </source>
</evidence>
<reference evidence="3" key="1">
    <citation type="submission" date="2023-05" db="EMBL/GenBank/DDBJ databases">
        <title>Genome and transcriptome analyses reveal genes involved in the formation of fine ridges on petal epidermal cells in Hibiscus trionum.</title>
        <authorList>
            <person name="Koshimizu S."/>
            <person name="Masuda S."/>
            <person name="Ishii T."/>
            <person name="Shirasu K."/>
            <person name="Hoshino A."/>
            <person name="Arita M."/>
        </authorList>
    </citation>
    <scope>NUCLEOTIDE SEQUENCE</scope>
    <source>
        <strain evidence="3">Hamamatsu line</strain>
    </source>
</reference>
<feature type="domain" description="F-box" evidence="1">
    <location>
        <begin position="9"/>
        <end position="45"/>
    </location>
</feature>
<dbReference type="CDD" id="cd09917">
    <property type="entry name" value="F-box_SF"/>
    <property type="match status" value="1"/>
</dbReference>